<evidence type="ECO:0000256" key="4">
    <source>
        <dbReference type="ARBA" id="ARBA00022741"/>
    </source>
</evidence>
<dbReference type="NCBIfam" id="NF011291">
    <property type="entry name" value="PRK14703.1"/>
    <property type="match status" value="1"/>
</dbReference>
<evidence type="ECO:0000259" key="12">
    <source>
        <dbReference type="Pfam" id="PF20974"/>
    </source>
</evidence>
<evidence type="ECO:0000313" key="13">
    <source>
        <dbReference type="EMBL" id="ERJ13219.1"/>
    </source>
</evidence>
<dbReference type="Pfam" id="PF03950">
    <property type="entry name" value="tRNA-synt_1c_C"/>
    <property type="match status" value="1"/>
</dbReference>
<dbReference type="AlphaFoldDB" id="U2FQA3"/>
<dbReference type="InterPro" id="IPR050132">
    <property type="entry name" value="Gln/Glu-tRNA_Ligase"/>
</dbReference>
<keyword evidence="5 9" id="KW-0067">ATP-binding</keyword>
<keyword evidence="3 9" id="KW-0436">Ligase</keyword>
<dbReference type="Pfam" id="PF20974">
    <property type="entry name" value="tRNA-synt_1c_C2"/>
    <property type="match status" value="1"/>
</dbReference>
<dbReference type="SUPFAM" id="SSF52374">
    <property type="entry name" value="Nucleotidylyl transferase"/>
    <property type="match status" value="1"/>
</dbReference>
<sequence>MIDINVNYLERLAKADLDDGVYEEIHTRFPPEPNGYLHIGSAFAINTSYQMAKKLGGKFNLRFDDTNPKKEDYEYVNAIIEDMKWLGFDFEDRLFFGSDYSDQLFDYAVYLIKKGSAYVCDLSSGEIREYRGTLTSKGRNSPYRNRSIEENLDLFFKMKEGHFKEGERILRAKIDMESPNMSLRDPVIYRISYTPHYRTGTDWCIYPLYDYAHPIQDYIEGISHSLCSFEFINNKPLYDWVINELDLKPPLPKQIEFGRVNLTGVVTSKRHLRTLVEHKIVDGWDDPRLATLQGLRRRGYTKDAILKFLNEVGVSKGKSMIDFSMLEQTLRQDLKPKVPAIMSVLSPLKVVITNLPDDYKEYLDATNNPSNSELGSRRIPFTKTLFIERDDFSEHPPKKFKRLVQGKEVRLKHAYFIKCNEVIKDENGKVIELHCTYDKETKSGTGFTGRKVKGTIHWVSEDYGVKSEVRIYNDLFSDLPDSDNILDIINPNSVEINKAVIEPAILDFDHFTHFQFIRHGYFVKDSKLSVTNNDLLVFNRSVSLKSSYKKK</sequence>
<dbReference type="NCBIfam" id="TIGR00440">
    <property type="entry name" value="glnS"/>
    <property type="match status" value="1"/>
</dbReference>
<dbReference type="PANTHER" id="PTHR43097:SF5">
    <property type="entry name" value="GLUTAMATE--TRNA LIGASE"/>
    <property type="match status" value="1"/>
</dbReference>
<evidence type="ECO:0000256" key="2">
    <source>
        <dbReference type="ARBA" id="ARBA00022490"/>
    </source>
</evidence>
<keyword evidence="14" id="KW-1185">Reference proteome</keyword>
<proteinExistence type="inferred from homology"/>
<dbReference type="FunFam" id="3.40.50.620:FF:000037">
    <property type="entry name" value="Glutamine--tRNA ligase cytoplasmic"/>
    <property type="match status" value="1"/>
</dbReference>
<dbReference type="SUPFAM" id="SSF50715">
    <property type="entry name" value="Ribosomal protein L25-like"/>
    <property type="match status" value="1"/>
</dbReference>
<dbReference type="FunFam" id="2.40.240.10:FF:000007">
    <property type="entry name" value="Glutamine--tRNA ligase"/>
    <property type="match status" value="1"/>
</dbReference>
<dbReference type="RefSeq" id="WP_008826770.1">
    <property type="nucleotide sequence ID" value="NZ_AFNU02000002.1"/>
</dbReference>
<dbReference type="GO" id="GO:0005524">
    <property type="term" value="F:ATP binding"/>
    <property type="evidence" value="ECO:0007669"/>
    <property type="project" value="UniProtKB-KW"/>
</dbReference>
<dbReference type="Proteomes" id="UP000005707">
    <property type="component" value="Unassembled WGS sequence"/>
</dbReference>
<evidence type="ECO:0000259" key="11">
    <source>
        <dbReference type="Pfam" id="PF03950"/>
    </source>
</evidence>
<dbReference type="InterPro" id="IPR049437">
    <property type="entry name" value="tRNA-synt_1c_C2"/>
</dbReference>
<dbReference type="Pfam" id="PF00749">
    <property type="entry name" value="tRNA-synt_1c"/>
    <property type="match status" value="1"/>
</dbReference>
<evidence type="ECO:0000259" key="10">
    <source>
        <dbReference type="Pfam" id="PF00749"/>
    </source>
</evidence>
<dbReference type="InterPro" id="IPR020056">
    <property type="entry name" value="Rbsml_bL25/Gln-tRNA_synth_N"/>
</dbReference>
<name>U2FQA3_9MOLU</name>
<dbReference type="GO" id="GO:0005829">
    <property type="term" value="C:cytosol"/>
    <property type="evidence" value="ECO:0007669"/>
    <property type="project" value="TreeGrafter"/>
</dbReference>
<dbReference type="InterPro" id="IPR020058">
    <property type="entry name" value="Glu/Gln-tRNA-synth_Ib_cat-dom"/>
</dbReference>
<reference evidence="13 14" key="1">
    <citation type="journal article" date="2011" name="J. Bacteriol.">
        <title>Genome sequence of Haloplasma contractile, an unusual contractile bacterium from a deep-sea anoxic brine lake.</title>
        <authorList>
            <person name="Antunes A."/>
            <person name="Alam I."/>
            <person name="El Dorry H."/>
            <person name="Siam R."/>
            <person name="Robertson A."/>
            <person name="Bajic V.B."/>
            <person name="Stingl U."/>
        </authorList>
    </citation>
    <scope>NUCLEOTIDE SEQUENCE [LARGE SCALE GENOMIC DNA]</scope>
    <source>
        <strain evidence="13 14">SSD-17B</strain>
    </source>
</reference>
<dbReference type="PRINTS" id="PR00987">
    <property type="entry name" value="TRNASYNTHGLU"/>
</dbReference>
<reference evidence="13 14" key="2">
    <citation type="journal article" date="2013" name="PLoS ONE">
        <title>INDIGO - INtegrated Data Warehouse of MIcrobial GenOmes with Examples from the Red Sea Extremophiles.</title>
        <authorList>
            <person name="Alam I."/>
            <person name="Antunes A."/>
            <person name="Kamau A.A."/>
            <person name="Ba Alawi W."/>
            <person name="Kalkatawi M."/>
            <person name="Stingl U."/>
            <person name="Bajic V.B."/>
        </authorList>
    </citation>
    <scope>NUCLEOTIDE SEQUENCE [LARGE SCALE GENOMIC DNA]</scope>
    <source>
        <strain evidence="13 14">SSD-17B</strain>
    </source>
</reference>
<dbReference type="InterPro" id="IPR014729">
    <property type="entry name" value="Rossmann-like_a/b/a_fold"/>
</dbReference>
<gene>
    <name evidence="13" type="ORF">HLPCO_000843</name>
</gene>
<evidence type="ECO:0000256" key="5">
    <source>
        <dbReference type="ARBA" id="ARBA00022840"/>
    </source>
</evidence>
<evidence type="ECO:0000313" key="14">
    <source>
        <dbReference type="Proteomes" id="UP000005707"/>
    </source>
</evidence>
<keyword evidence="7 9" id="KW-0030">Aminoacyl-tRNA synthetase</keyword>
<dbReference type="GO" id="GO:0004819">
    <property type="term" value="F:glutamine-tRNA ligase activity"/>
    <property type="evidence" value="ECO:0007669"/>
    <property type="project" value="UniProtKB-UniRule"/>
</dbReference>
<keyword evidence="4 9" id="KW-0547">Nucleotide-binding</keyword>
<organism evidence="13 14">
    <name type="scientific">Haloplasma contractile SSD-17B</name>
    <dbReference type="NCBI Taxonomy" id="1033810"/>
    <lineage>
        <taxon>Bacteria</taxon>
        <taxon>Bacillati</taxon>
        <taxon>Mycoplasmatota</taxon>
        <taxon>Mollicutes</taxon>
        <taxon>Haloplasmatales</taxon>
        <taxon>Haloplasmataceae</taxon>
        <taxon>Haloplasma</taxon>
    </lineage>
</organism>
<dbReference type="InterPro" id="IPR020059">
    <property type="entry name" value="Glu/Gln-tRNA-synth_Ib_codon-bd"/>
</dbReference>
<feature type="domain" description="tRNA synthetases class I (E and Q) anti-codon binding" evidence="12">
    <location>
        <begin position="455"/>
        <end position="525"/>
    </location>
</feature>
<comment type="caution">
    <text evidence="13">The sequence shown here is derived from an EMBL/GenBank/DDBJ whole genome shotgun (WGS) entry which is preliminary data.</text>
</comment>
<dbReference type="Gene3D" id="3.40.50.620">
    <property type="entry name" value="HUPs"/>
    <property type="match status" value="1"/>
</dbReference>
<feature type="domain" description="Glutamyl/glutaminyl-tRNA synthetase class Ib catalytic" evidence="10">
    <location>
        <begin position="24"/>
        <end position="331"/>
    </location>
</feature>
<dbReference type="GO" id="GO:0006425">
    <property type="term" value="P:glutaminyl-tRNA aminoacylation"/>
    <property type="evidence" value="ECO:0007669"/>
    <property type="project" value="UniProtKB-UniRule"/>
</dbReference>
<dbReference type="EMBL" id="AFNU02000002">
    <property type="protein sequence ID" value="ERJ13219.1"/>
    <property type="molecule type" value="Genomic_DNA"/>
</dbReference>
<dbReference type="InterPro" id="IPR000924">
    <property type="entry name" value="Glu/Gln-tRNA-synth"/>
</dbReference>
<evidence type="ECO:0000256" key="9">
    <source>
        <dbReference type="RuleBase" id="RU363037"/>
    </source>
</evidence>
<dbReference type="PANTHER" id="PTHR43097">
    <property type="entry name" value="GLUTAMINE-TRNA LIGASE"/>
    <property type="match status" value="1"/>
</dbReference>
<evidence type="ECO:0000256" key="8">
    <source>
        <dbReference type="NCBIfam" id="TIGR00440"/>
    </source>
</evidence>
<dbReference type="EC" id="6.1.1.18" evidence="8"/>
<dbReference type="eggNOG" id="COG0008">
    <property type="taxonomic scope" value="Bacteria"/>
</dbReference>
<dbReference type="InParanoid" id="U2FQA3"/>
<evidence type="ECO:0000256" key="1">
    <source>
        <dbReference type="ARBA" id="ARBA00005594"/>
    </source>
</evidence>
<accession>U2FQA3</accession>
<dbReference type="Gene3D" id="2.40.240.10">
    <property type="entry name" value="Ribosomal Protein L25, Chain P"/>
    <property type="match status" value="2"/>
</dbReference>
<evidence type="ECO:0000256" key="6">
    <source>
        <dbReference type="ARBA" id="ARBA00022917"/>
    </source>
</evidence>
<evidence type="ECO:0000256" key="7">
    <source>
        <dbReference type="ARBA" id="ARBA00023146"/>
    </source>
</evidence>
<keyword evidence="2" id="KW-0963">Cytoplasm</keyword>
<feature type="domain" description="Glutamyl/glutaminyl-tRNA synthetase class Ib anti-codon binding" evidence="11">
    <location>
        <begin position="341"/>
        <end position="438"/>
    </location>
</feature>
<keyword evidence="6 9" id="KW-0648">Protein biosynthesis</keyword>
<dbReference type="InterPro" id="IPR011035">
    <property type="entry name" value="Ribosomal_bL25/Gln-tRNA_synth"/>
</dbReference>
<evidence type="ECO:0000256" key="3">
    <source>
        <dbReference type="ARBA" id="ARBA00022598"/>
    </source>
</evidence>
<comment type="similarity">
    <text evidence="1 9">Belongs to the class-I aminoacyl-tRNA synthetase family.</text>
</comment>
<protein>
    <recommendedName>
        <fullName evidence="8">Glutamine--tRNA ligase</fullName>
        <ecNumber evidence="8">6.1.1.18</ecNumber>
    </recommendedName>
</protein>
<dbReference type="STRING" id="1033810.HLPCO_000843"/>
<dbReference type="InterPro" id="IPR004514">
    <property type="entry name" value="Gln-tRNA-synth"/>
</dbReference>